<dbReference type="PATRIC" id="fig|56193.3.peg.3347"/>
<dbReference type="AlphaFoldDB" id="A0A0M3ARD2"/>
<sequence>MALLRVPHPSAPLRLIADGQDLDSEDQPLSGRFGLGFRALAYESLPCRNPRFQQVALWGFMLSVGSAGPEMRADGRARAAERQGLGCAKGVFAAMAVMMPRADTGPAIAGRMSFG</sequence>
<protein>
    <submittedName>
        <fullName evidence="1">Uncharacterized protein</fullName>
    </submittedName>
</protein>
<accession>A0A0M3ARD2</accession>
<dbReference type="Proteomes" id="UP000033874">
    <property type="component" value="Unassembled WGS sequence"/>
</dbReference>
<reference evidence="1 2" key="1">
    <citation type="submission" date="2015-04" db="EMBL/GenBank/DDBJ databases">
        <title>Genome sequence of aromatic hydrocarbons-degrading Sphingobium chungbukense DJ77.</title>
        <authorList>
            <person name="Kim Y.-C."/>
            <person name="Chae J.-C."/>
        </authorList>
    </citation>
    <scope>NUCLEOTIDE SEQUENCE [LARGE SCALE GENOMIC DNA]</scope>
    <source>
        <strain evidence="1 2">DJ77</strain>
    </source>
</reference>
<organism evidence="1 2">
    <name type="scientific">Sphingobium chungbukense</name>
    <dbReference type="NCBI Taxonomy" id="56193"/>
    <lineage>
        <taxon>Bacteria</taxon>
        <taxon>Pseudomonadati</taxon>
        <taxon>Pseudomonadota</taxon>
        <taxon>Alphaproteobacteria</taxon>
        <taxon>Sphingomonadales</taxon>
        <taxon>Sphingomonadaceae</taxon>
        <taxon>Sphingobium</taxon>
    </lineage>
</organism>
<name>A0A0M3ARD2_9SPHN</name>
<comment type="caution">
    <text evidence="1">The sequence shown here is derived from an EMBL/GenBank/DDBJ whole genome shotgun (WGS) entry which is preliminary data.</text>
</comment>
<gene>
    <name evidence="1" type="ORF">YP76_15980</name>
</gene>
<evidence type="ECO:0000313" key="1">
    <source>
        <dbReference type="EMBL" id="KKW91089.1"/>
    </source>
</evidence>
<dbReference type="STRING" id="56193.YP76_15980"/>
<proteinExistence type="predicted"/>
<dbReference type="EMBL" id="LBIC01000007">
    <property type="protein sequence ID" value="KKW91089.1"/>
    <property type="molecule type" value="Genomic_DNA"/>
</dbReference>
<keyword evidence="2" id="KW-1185">Reference proteome</keyword>
<evidence type="ECO:0000313" key="2">
    <source>
        <dbReference type="Proteomes" id="UP000033874"/>
    </source>
</evidence>